<gene>
    <name evidence="2" type="ORF">A3J15_03200</name>
</gene>
<protein>
    <submittedName>
        <fullName evidence="2">CDP-paratose 2-epimerase</fullName>
    </submittedName>
</protein>
<dbReference type="AlphaFoldDB" id="A0A1F7JL48"/>
<dbReference type="Gene3D" id="3.40.50.720">
    <property type="entry name" value="NAD(P)-binding Rossmann-like Domain"/>
    <property type="match status" value="1"/>
</dbReference>
<dbReference type="InterPro" id="IPR016040">
    <property type="entry name" value="NAD(P)-bd_dom"/>
</dbReference>
<dbReference type="Proteomes" id="UP000176376">
    <property type="component" value="Unassembled WGS sequence"/>
</dbReference>
<comment type="caution">
    <text evidence="2">The sequence shown here is derived from an EMBL/GenBank/DDBJ whole genome shotgun (WGS) entry which is preliminary data.</text>
</comment>
<dbReference type="SUPFAM" id="SSF51735">
    <property type="entry name" value="NAD(P)-binding Rossmann-fold domains"/>
    <property type="match status" value="1"/>
</dbReference>
<dbReference type="PANTHER" id="PTHR43000">
    <property type="entry name" value="DTDP-D-GLUCOSE 4,6-DEHYDRATASE-RELATED"/>
    <property type="match status" value="1"/>
</dbReference>
<dbReference type="InterPro" id="IPR036291">
    <property type="entry name" value="NAD(P)-bd_dom_sf"/>
</dbReference>
<evidence type="ECO:0000259" key="1">
    <source>
        <dbReference type="Pfam" id="PF16363"/>
    </source>
</evidence>
<dbReference type="Pfam" id="PF16363">
    <property type="entry name" value="GDP_Man_Dehyd"/>
    <property type="match status" value="1"/>
</dbReference>
<reference evidence="2 3" key="1">
    <citation type="journal article" date="2016" name="Nat. Commun.">
        <title>Thousands of microbial genomes shed light on interconnected biogeochemical processes in an aquifer system.</title>
        <authorList>
            <person name="Anantharaman K."/>
            <person name="Brown C.T."/>
            <person name="Hug L.A."/>
            <person name="Sharon I."/>
            <person name="Castelle C.J."/>
            <person name="Probst A.J."/>
            <person name="Thomas B.C."/>
            <person name="Singh A."/>
            <person name="Wilkins M.J."/>
            <person name="Karaoz U."/>
            <person name="Brodie E.L."/>
            <person name="Williams K.H."/>
            <person name="Hubbard S.S."/>
            <person name="Banfield J.F."/>
        </authorList>
    </citation>
    <scope>NUCLEOTIDE SEQUENCE [LARGE SCALE GENOMIC DNA]</scope>
</reference>
<feature type="domain" description="NAD(P)-binding" evidence="1">
    <location>
        <begin position="4"/>
        <end position="325"/>
    </location>
</feature>
<name>A0A1F7JL48_9BACT</name>
<sequence>MRVLITGGAGFIGINLAANLLKQKHQVHIFDNLSRTGTNYNLEWLKQNQPKFEFTKGDIRNYEKIKPQIEKADVVYHLAAQVAVTTSVVNPREDFEINLLGSFNILEAIRNSKNKPILLYASTNKVYGDLGDVKITETKSAYKFKDLTQGISETQPLDFHSPYGCSKGAADEYIHDYSRIYGIKTIIFRQSCIYGQHQFGIEDQGWLAWFTIAVLLNKPITIYGNGKQTRDVLHVDDLVRAYGAAINHINKTKGQIYNIGGGKSNAISVYHEFVPMLKNILKQNISVKFGPTRPGDQLIFVSDNRKAKADFKWQPKISKEDGIKKLIRWISANKQLIRKVF</sequence>
<dbReference type="STRING" id="1802074.A3J15_03200"/>
<organism evidence="2 3">
    <name type="scientific">Candidatus Roizmanbacteria bacterium RIFCSPLOWO2_02_FULL_38_10</name>
    <dbReference type="NCBI Taxonomy" id="1802074"/>
    <lineage>
        <taxon>Bacteria</taxon>
        <taxon>Candidatus Roizmaniibacteriota</taxon>
    </lineage>
</organism>
<evidence type="ECO:0000313" key="2">
    <source>
        <dbReference type="EMBL" id="OGK56339.1"/>
    </source>
</evidence>
<accession>A0A1F7JL48</accession>
<dbReference type="EMBL" id="MGAY01000040">
    <property type="protein sequence ID" value="OGK56339.1"/>
    <property type="molecule type" value="Genomic_DNA"/>
</dbReference>
<evidence type="ECO:0000313" key="3">
    <source>
        <dbReference type="Proteomes" id="UP000176376"/>
    </source>
</evidence>
<proteinExistence type="predicted"/>